<dbReference type="AlphaFoldDB" id="A0AAE3AB27"/>
<name>A0AAE3AB27_9FIRM</name>
<evidence type="ECO:0000313" key="3">
    <source>
        <dbReference type="Proteomes" id="UP001199319"/>
    </source>
</evidence>
<feature type="transmembrane region" description="Helical" evidence="1">
    <location>
        <begin position="12"/>
        <end position="40"/>
    </location>
</feature>
<evidence type="ECO:0000313" key="2">
    <source>
        <dbReference type="EMBL" id="MCC2129316.1"/>
    </source>
</evidence>
<keyword evidence="1" id="KW-1133">Transmembrane helix</keyword>
<keyword evidence="1" id="KW-0812">Transmembrane</keyword>
<sequence>MNNKSALGLGMIVAGGIFQSVGTAGWIVTAFVLIVVGLFIQLLEAIKEK</sequence>
<gene>
    <name evidence="2" type="ORF">LKD37_07280</name>
</gene>
<dbReference type="EMBL" id="JAJEPW010000017">
    <property type="protein sequence ID" value="MCC2129316.1"/>
    <property type="molecule type" value="Genomic_DNA"/>
</dbReference>
<accession>A0AAE3AB27</accession>
<keyword evidence="3" id="KW-1185">Reference proteome</keyword>
<reference evidence="2" key="1">
    <citation type="submission" date="2021-10" db="EMBL/GenBank/DDBJ databases">
        <title>Anaerobic single-cell dispensing facilitates the cultivation of human gut bacteria.</title>
        <authorList>
            <person name="Afrizal A."/>
        </authorList>
    </citation>
    <scope>NUCLEOTIDE SEQUENCE</scope>
    <source>
        <strain evidence="2">CLA-AA-H272</strain>
    </source>
</reference>
<comment type="caution">
    <text evidence="2">The sequence shown here is derived from an EMBL/GenBank/DDBJ whole genome shotgun (WGS) entry which is preliminary data.</text>
</comment>
<dbReference type="RefSeq" id="WP_302928597.1">
    <property type="nucleotide sequence ID" value="NZ_JAJEPW010000017.1"/>
</dbReference>
<organism evidence="2 3">
    <name type="scientific">Brotocaccenecus cirricatena</name>
    <dbReference type="NCBI Taxonomy" id="3064195"/>
    <lineage>
        <taxon>Bacteria</taxon>
        <taxon>Bacillati</taxon>
        <taxon>Bacillota</taxon>
        <taxon>Clostridia</taxon>
        <taxon>Eubacteriales</taxon>
        <taxon>Oscillospiraceae</taxon>
        <taxon>Brotocaccenecus</taxon>
    </lineage>
</organism>
<proteinExistence type="predicted"/>
<evidence type="ECO:0000256" key="1">
    <source>
        <dbReference type="SAM" id="Phobius"/>
    </source>
</evidence>
<dbReference type="Proteomes" id="UP001199319">
    <property type="component" value="Unassembled WGS sequence"/>
</dbReference>
<protein>
    <submittedName>
        <fullName evidence="2">Uncharacterized protein</fullName>
    </submittedName>
</protein>
<keyword evidence="1" id="KW-0472">Membrane</keyword>